<keyword evidence="3" id="KW-0614">Plasmid</keyword>
<evidence type="ECO:0000259" key="2">
    <source>
        <dbReference type="Pfam" id="PF18914"/>
    </source>
</evidence>
<dbReference type="EMBL" id="CP158298">
    <property type="protein sequence ID" value="XBV84030.1"/>
    <property type="molecule type" value="Genomic_DNA"/>
</dbReference>
<feature type="chain" id="PRO_5043593926" evidence="1">
    <location>
        <begin position="25"/>
        <end position="344"/>
    </location>
</feature>
<gene>
    <name evidence="3" type="ORF">ABOD76_04905</name>
</gene>
<reference evidence="3" key="1">
    <citation type="submission" date="2024-06" db="EMBL/GenBank/DDBJ databases">
        <title>Draft Genome Sequence of Deinococcus sonorensis Type Strain KR-87, a Biofilm Producing Representative of the Genus Deinococcus.</title>
        <authorList>
            <person name="Boren L.S."/>
            <person name="Grosso R.A."/>
            <person name="Hugenberg-Cox A.N."/>
            <person name="Hill J.T.E."/>
            <person name="Albert C.M."/>
            <person name="Tuohy J.M."/>
        </authorList>
    </citation>
    <scope>NUCLEOTIDE SEQUENCE</scope>
    <source>
        <strain evidence="3">KR-87</strain>
        <plasmid evidence="3">pDson03</plasmid>
    </source>
</reference>
<dbReference type="AlphaFoldDB" id="A0AAU7U6L9"/>
<proteinExistence type="predicted"/>
<name>A0AAU7U6L9_9DEIO</name>
<organism evidence="3">
    <name type="scientific">Deinococcus sonorensis KR-87</name>
    <dbReference type="NCBI Taxonomy" id="694439"/>
    <lineage>
        <taxon>Bacteria</taxon>
        <taxon>Thermotogati</taxon>
        <taxon>Deinococcota</taxon>
        <taxon>Deinococci</taxon>
        <taxon>Deinococcales</taxon>
        <taxon>Deinococcaceae</taxon>
        <taxon>Deinococcus</taxon>
    </lineage>
</organism>
<feature type="domain" description="DUF5666" evidence="2">
    <location>
        <begin position="204"/>
        <end position="257"/>
    </location>
</feature>
<dbReference type="InterPro" id="IPR043724">
    <property type="entry name" value="DUF5666"/>
</dbReference>
<dbReference type="PROSITE" id="PS51257">
    <property type="entry name" value="PROKAR_LIPOPROTEIN"/>
    <property type="match status" value="1"/>
</dbReference>
<feature type="domain" description="DUF5666" evidence="2">
    <location>
        <begin position="113"/>
        <end position="184"/>
    </location>
</feature>
<geneLocation type="plasmid" evidence="3">
    <name>pDson03</name>
</geneLocation>
<protein>
    <submittedName>
        <fullName evidence="3">DUF5666 domain-containing protein</fullName>
    </submittedName>
</protein>
<accession>A0AAU7U6L9</accession>
<sequence length="344" mass="35377">MIKPPALIALTLILAACGASQTTAPTTAPGSSNAQVIAGTVTALSADHQALTVAGQPLHLGLAPQSLTASPNGATVRVNGDDANALALSIGQHVTVRARDDTAREIEIEKQLRGTVSSLDLKAGNLVVNGQTVTVTPTTRIELSRKESSVPHLTHTLADLQVGAFIEVTGEQDASGAVLASSIEVRGASERHEQGQDDQAELHGAIRALDATARTFSTAGATVDYHLATVRGAPVNGLRAEVKGTYDASTGVLLASRLRVEDAGGHDDAGPAPVAGAAIQLEARVTSLDLAARTLVAGPYTVDFARAAVSGTPAIRSEVRVRGQVDASDLHLVHATDLRVHDED</sequence>
<dbReference type="KEGG" id="dsc:ABOD76_04905"/>
<evidence type="ECO:0000256" key="1">
    <source>
        <dbReference type="SAM" id="SignalP"/>
    </source>
</evidence>
<dbReference type="Pfam" id="PF18914">
    <property type="entry name" value="DUF5666"/>
    <property type="match status" value="2"/>
</dbReference>
<evidence type="ECO:0000313" key="3">
    <source>
        <dbReference type="EMBL" id="XBV84030.1"/>
    </source>
</evidence>
<keyword evidence="1" id="KW-0732">Signal</keyword>
<feature type="signal peptide" evidence="1">
    <location>
        <begin position="1"/>
        <end position="24"/>
    </location>
</feature>
<dbReference type="RefSeq" id="WP_350241994.1">
    <property type="nucleotide sequence ID" value="NZ_CP158298.1"/>
</dbReference>